<dbReference type="RefSeq" id="WP_110607932.1">
    <property type="nucleotide sequence ID" value="NZ_PDOD01000001.1"/>
</dbReference>
<name>A0A323TJB8_9BACI</name>
<sequence>MSAKDSFRGAAAGLFLAGTVLAATYYMQPEVLSYDETAVLEEQSETTLSKGEYEQLEQLEVENEALRKQLEGVEDSSQENDDSEEPETNTEESDPVYFSILSIEPGMTSQDISEKLVRLNIIHDSESLAQELAAQGVEDRIQLGEYTLNSDMSVEEIVTIITS</sequence>
<organism evidence="2 3">
    <name type="scientific">Salipaludibacillus keqinensis</name>
    <dbReference type="NCBI Taxonomy" id="2045207"/>
    <lineage>
        <taxon>Bacteria</taxon>
        <taxon>Bacillati</taxon>
        <taxon>Bacillota</taxon>
        <taxon>Bacilli</taxon>
        <taxon>Bacillales</taxon>
        <taxon>Bacillaceae</taxon>
    </lineage>
</organism>
<evidence type="ECO:0000313" key="3">
    <source>
        <dbReference type="Proteomes" id="UP000248214"/>
    </source>
</evidence>
<comment type="caution">
    <text evidence="2">The sequence shown here is derived from an EMBL/GenBank/DDBJ whole genome shotgun (WGS) entry which is preliminary data.</text>
</comment>
<gene>
    <name evidence="2" type="ORF">CR194_01825</name>
</gene>
<dbReference type="Gene3D" id="3.30.1490.480">
    <property type="entry name" value="Endolytic murein transglycosylase"/>
    <property type="match status" value="1"/>
</dbReference>
<dbReference type="EMBL" id="PDOD01000001">
    <property type="protein sequence ID" value="PYZ94296.1"/>
    <property type="molecule type" value="Genomic_DNA"/>
</dbReference>
<evidence type="ECO:0000313" key="2">
    <source>
        <dbReference type="EMBL" id="PYZ94296.1"/>
    </source>
</evidence>
<reference evidence="2 3" key="1">
    <citation type="submission" date="2017-10" db="EMBL/GenBank/DDBJ databases">
        <title>Bacillus sp. nov., a halophilic bacterium isolated from a Keqin Lake.</title>
        <authorList>
            <person name="Wang H."/>
        </authorList>
    </citation>
    <scope>NUCLEOTIDE SEQUENCE [LARGE SCALE GENOMIC DNA]</scope>
    <source>
        <strain evidence="2 3">KQ-12</strain>
    </source>
</reference>
<protein>
    <recommendedName>
        <fullName evidence="4">Aminodeoxychorismate lyase</fullName>
    </recommendedName>
</protein>
<dbReference type="AlphaFoldDB" id="A0A323TJB8"/>
<feature type="region of interest" description="Disordered" evidence="1">
    <location>
        <begin position="65"/>
        <end position="95"/>
    </location>
</feature>
<proteinExistence type="predicted"/>
<keyword evidence="3" id="KW-1185">Reference proteome</keyword>
<dbReference type="OrthoDB" id="2138957at2"/>
<feature type="compositionally biased region" description="Acidic residues" evidence="1">
    <location>
        <begin position="72"/>
        <end position="94"/>
    </location>
</feature>
<evidence type="ECO:0008006" key="4">
    <source>
        <dbReference type="Google" id="ProtNLM"/>
    </source>
</evidence>
<accession>A0A323TJB8</accession>
<evidence type="ECO:0000256" key="1">
    <source>
        <dbReference type="SAM" id="MobiDB-lite"/>
    </source>
</evidence>
<dbReference type="Proteomes" id="UP000248214">
    <property type="component" value="Unassembled WGS sequence"/>
</dbReference>